<dbReference type="PANTHER" id="PTHR35205">
    <property type="entry name" value="NB-ARC AND TPR DOMAIN PROTEIN"/>
    <property type="match status" value="1"/>
</dbReference>
<evidence type="ECO:0008006" key="4">
    <source>
        <dbReference type="Google" id="ProtNLM"/>
    </source>
</evidence>
<organism evidence="2 3">
    <name type="scientific">Mycena metata</name>
    <dbReference type="NCBI Taxonomy" id="1033252"/>
    <lineage>
        <taxon>Eukaryota</taxon>
        <taxon>Fungi</taxon>
        <taxon>Dikarya</taxon>
        <taxon>Basidiomycota</taxon>
        <taxon>Agaricomycotina</taxon>
        <taxon>Agaricomycetes</taxon>
        <taxon>Agaricomycetidae</taxon>
        <taxon>Agaricales</taxon>
        <taxon>Marasmiineae</taxon>
        <taxon>Mycenaceae</taxon>
        <taxon>Mycena</taxon>
    </lineage>
</organism>
<keyword evidence="3" id="KW-1185">Reference proteome</keyword>
<dbReference type="EMBL" id="JARKIB010000031">
    <property type="protein sequence ID" value="KAJ7763005.1"/>
    <property type="molecule type" value="Genomic_DNA"/>
</dbReference>
<name>A0AAD7JI49_9AGAR</name>
<protein>
    <recommendedName>
        <fullName evidence="4">NB-ARC domain-containing protein</fullName>
    </recommendedName>
</protein>
<comment type="caution">
    <text evidence="2">The sequence shown here is derived from an EMBL/GenBank/DDBJ whole genome shotgun (WGS) entry which is preliminary data.</text>
</comment>
<gene>
    <name evidence="2" type="ORF">B0H16DRAFT_1528461</name>
</gene>
<accession>A0AAD7JI49</accession>
<evidence type="ECO:0000313" key="2">
    <source>
        <dbReference type="EMBL" id="KAJ7763005.1"/>
    </source>
</evidence>
<sequence length="359" mass="39814">MSATHSPHPVPSSSGSRTRGATARMADSDWISTSILTAKIIAAGAECLPFPYVKGVFGTTVILLETVQNVKKNRDDLKDLCGNTIDIITIIQCQISSHGDTAAVRFKDLCEEFEGCLRDVLIAVNKLQEEPRGFWGHLKRFLTSSRMQDEITGHKNKVQKLQSNFMLIAAMDTNFQVHKVLTVISPDNVGVARITQSSNNCPPPSRIFHGRQAILEQMHQYFISDHPTRQLMQYIFLLYGLGGGGKTQIALRFIEWTSSRFSDIFLVDASTIGTIDMGLKNIAISKKIGTTSQDALQWLRSTHNGWLLFLDNADDPKINLNNFFPQCNHGNILITSRNPGLCALSQKSDLGYKGFIDGL</sequence>
<dbReference type="AlphaFoldDB" id="A0AAD7JI49"/>
<feature type="compositionally biased region" description="Low complexity" evidence="1">
    <location>
        <begin position="1"/>
        <end position="16"/>
    </location>
</feature>
<dbReference type="InterPro" id="IPR027417">
    <property type="entry name" value="P-loop_NTPase"/>
</dbReference>
<dbReference type="Gene3D" id="3.40.50.300">
    <property type="entry name" value="P-loop containing nucleotide triphosphate hydrolases"/>
    <property type="match status" value="1"/>
</dbReference>
<dbReference type="CDD" id="cd21037">
    <property type="entry name" value="MLKL_NTD"/>
    <property type="match status" value="1"/>
</dbReference>
<feature type="region of interest" description="Disordered" evidence="1">
    <location>
        <begin position="1"/>
        <end position="21"/>
    </location>
</feature>
<dbReference type="PANTHER" id="PTHR35205:SF1">
    <property type="entry name" value="ZU5 DOMAIN-CONTAINING PROTEIN"/>
    <property type="match status" value="1"/>
</dbReference>
<evidence type="ECO:0000256" key="1">
    <source>
        <dbReference type="SAM" id="MobiDB-lite"/>
    </source>
</evidence>
<dbReference type="SUPFAM" id="SSF52540">
    <property type="entry name" value="P-loop containing nucleoside triphosphate hydrolases"/>
    <property type="match status" value="1"/>
</dbReference>
<proteinExistence type="predicted"/>
<dbReference type="Proteomes" id="UP001215598">
    <property type="component" value="Unassembled WGS sequence"/>
</dbReference>
<reference evidence="2" key="1">
    <citation type="submission" date="2023-03" db="EMBL/GenBank/DDBJ databases">
        <title>Massive genome expansion in bonnet fungi (Mycena s.s.) driven by repeated elements and novel gene families across ecological guilds.</title>
        <authorList>
            <consortium name="Lawrence Berkeley National Laboratory"/>
            <person name="Harder C.B."/>
            <person name="Miyauchi S."/>
            <person name="Viragh M."/>
            <person name="Kuo A."/>
            <person name="Thoen E."/>
            <person name="Andreopoulos B."/>
            <person name="Lu D."/>
            <person name="Skrede I."/>
            <person name="Drula E."/>
            <person name="Henrissat B."/>
            <person name="Morin E."/>
            <person name="Kohler A."/>
            <person name="Barry K."/>
            <person name="LaButti K."/>
            <person name="Morin E."/>
            <person name="Salamov A."/>
            <person name="Lipzen A."/>
            <person name="Mereny Z."/>
            <person name="Hegedus B."/>
            <person name="Baldrian P."/>
            <person name="Stursova M."/>
            <person name="Weitz H."/>
            <person name="Taylor A."/>
            <person name="Grigoriev I.V."/>
            <person name="Nagy L.G."/>
            <person name="Martin F."/>
            <person name="Kauserud H."/>
        </authorList>
    </citation>
    <scope>NUCLEOTIDE SEQUENCE</scope>
    <source>
        <strain evidence="2">CBHHK182m</strain>
    </source>
</reference>
<dbReference type="InterPro" id="IPR059179">
    <property type="entry name" value="MLKL-like_MCAfunc"/>
</dbReference>
<evidence type="ECO:0000313" key="3">
    <source>
        <dbReference type="Proteomes" id="UP001215598"/>
    </source>
</evidence>